<proteinExistence type="predicted"/>
<dbReference type="EMBL" id="CP039543">
    <property type="protein sequence ID" value="QJT08413.1"/>
    <property type="molecule type" value="Genomic_DNA"/>
</dbReference>
<evidence type="ECO:0000313" key="4">
    <source>
        <dbReference type="Proteomes" id="UP000434052"/>
    </source>
</evidence>
<organism evidence="3 4">
    <name type="scientific">Oceanidesulfovibrio marinus</name>
    <dbReference type="NCBI Taxonomy" id="370038"/>
    <lineage>
        <taxon>Bacteria</taxon>
        <taxon>Pseudomonadati</taxon>
        <taxon>Thermodesulfobacteriota</taxon>
        <taxon>Desulfovibrionia</taxon>
        <taxon>Desulfovibrionales</taxon>
        <taxon>Desulfovibrionaceae</taxon>
        <taxon>Oceanidesulfovibrio</taxon>
    </lineage>
</organism>
<accession>A0A6P1ZHR1</accession>
<keyword evidence="1" id="KW-0732">Signal</keyword>
<evidence type="ECO:0000313" key="3">
    <source>
        <dbReference type="EMBL" id="TVM33117.1"/>
    </source>
</evidence>
<keyword evidence="5" id="KW-1185">Reference proteome</keyword>
<dbReference type="OrthoDB" id="5458908at2"/>
<reference evidence="3 4" key="1">
    <citation type="submission" date="2018-06" db="EMBL/GenBank/DDBJ databases">
        <title>Complete genome of Desulfovibrio marinus P48SEP.</title>
        <authorList>
            <person name="Crispim J.S."/>
            <person name="Vidigal P.M.P."/>
            <person name="Silva L.C.F."/>
            <person name="Araujo L.C."/>
            <person name="Laguardia C.N."/>
            <person name="Dias R.S."/>
            <person name="Sousa M.P."/>
            <person name="Paula S.O."/>
            <person name="Silva C."/>
        </authorList>
    </citation>
    <scope>NUCLEOTIDE SEQUENCE [LARGE SCALE GENOMIC DNA]</scope>
    <source>
        <strain evidence="3 4">P48SEP</strain>
    </source>
</reference>
<dbReference type="EMBL" id="QMIF01000008">
    <property type="protein sequence ID" value="TVM33117.1"/>
    <property type="molecule type" value="Genomic_DNA"/>
</dbReference>
<dbReference type="RefSeq" id="WP_144305846.1">
    <property type="nucleotide sequence ID" value="NZ_CP039543.1"/>
</dbReference>
<dbReference type="Proteomes" id="UP000503251">
    <property type="component" value="Chromosome"/>
</dbReference>
<feature type="signal peptide" evidence="1">
    <location>
        <begin position="1"/>
        <end position="31"/>
    </location>
</feature>
<feature type="chain" id="PRO_5030159394" evidence="1">
    <location>
        <begin position="32"/>
        <end position="149"/>
    </location>
</feature>
<gene>
    <name evidence="3" type="ORF">DQK91_13235</name>
    <name evidence="2" type="ORF">E8L03_05505</name>
</gene>
<dbReference type="AlphaFoldDB" id="A0A6P1ZHR1"/>
<evidence type="ECO:0000256" key="1">
    <source>
        <dbReference type="SAM" id="SignalP"/>
    </source>
</evidence>
<evidence type="ECO:0000313" key="5">
    <source>
        <dbReference type="Proteomes" id="UP000503251"/>
    </source>
</evidence>
<dbReference type="Proteomes" id="UP000434052">
    <property type="component" value="Unassembled WGS sequence"/>
</dbReference>
<evidence type="ECO:0000313" key="2">
    <source>
        <dbReference type="EMBL" id="QJT08413.1"/>
    </source>
</evidence>
<reference evidence="2 5" key="2">
    <citation type="submission" date="2019-04" db="EMBL/GenBank/DDBJ databases">
        <title>Isolation and culture of sulfate reducing bacteria from the cold seep of the South China Sea.</title>
        <authorList>
            <person name="Sun C."/>
            <person name="Liu R."/>
        </authorList>
    </citation>
    <scope>NUCLEOTIDE SEQUENCE [LARGE SCALE GENOMIC DNA]</scope>
    <source>
        <strain evidence="2 5">CS1</strain>
    </source>
</reference>
<sequence>MKRPSLSFRFLAIAILALCVILGATGTPLQAAKNTQAPPTPWNVTGVWEGQFLAVRLEAHLEQGTEAVHEGLANRIFGVVYSISPLGSKTTYHIAGLIHGNTITGIHGSGHSFKGTISDNGNRIDGVVLLSGGQELPLCATRRREAAAK</sequence>
<name>A0A6P1ZHR1_9BACT</name>
<protein>
    <submittedName>
        <fullName evidence="3">Uncharacterized protein</fullName>
    </submittedName>
</protein>